<feature type="domain" description="Glycosyltransferase subfamily 4-like N-terminal" evidence="2">
    <location>
        <begin position="56"/>
        <end position="179"/>
    </location>
</feature>
<proteinExistence type="predicted"/>
<organism evidence="3 4">
    <name type="scientific">Phocaeicola vulgatus</name>
    <name type="common">Bacteroides vulgatus</name>
    <dbReference type="NCBI Taxonomy" id="821"/>
    <lineage>
        <taxon>Bacteria</taxon>
        <taxon>Pseudomonadati</taxon>
        <taxon>Bacteroidota</taxon>
        <taxon>Bacteroidia</taxon>
        <taxon>Bacteroidales</taxon>
        <taxon>Bacteroidaceae</taxon>
        <taxon>Phocaeicola</taxon>
    </lineage>
</organism>
<keyword evidence="3" id="KW-0328">Glycosyltransferase</keyword>
<dbReference type="RefSeq" id="WP_117849207.1">
    <property type="nucleotide sequence ID" value="NZ_CAXSLB010000004.1"/>
</dbReference>
<dbReference type="Proteomes" id="UP000758576">
    <property type="component" value="Unassembled WGS sequence"/>
</dbReference>
<protein>
    <submittedName>
        <fullName evidence="3">Glycosyltransferase</fullName>
        <ecNumber evidence="3">2.4.-.-</ecNumber>
    </submittedName>
</protein>
<dbReference type="EMBL" id="JAHOGA010000070">
    <property type="protein sequence ID" value="MBV3490638.1"/>
    <property type="molecule type" value="Genomic_DNA"/>
</dbReference>
<dbReference type="GO" id="GO:0016757">
    <property type="term" value="F:glycosyltransferase activity"/>
    <property type="evidence" value="ECO:0007669"/>
    <property type="project" value="UniProtKB-KW"/>
</dbReference>
<dbReference type="InterPro" id="IPR001296">
    <property type="entry name" value="Glyco_trans_1"/>
</dbReference>
<dbReference type="EC" id="2.4.-.-" evidence="3"/>
<accession>A0A413RU80</accession>
<reference evidence="3" key="1">
    <citation type="submission" date="2021-06" db="EMBL/GenBank/DDBJ databases">
        <title>Collection of gut derived symbiotic bacterial strains cultured from healthy donors.</title>
        <authorList>
            <person name="Lin H."/>
            <person name="Littmann E."/>
            <person name="Pamer E.G."/>
        </authorList>
    </citation>
    <scope>NUCLEOTIDE SEQUENCE</scope>
    <source>
        <strain evidence="3">MSK.19.85</strain>
    </source>
</reference>
<dbReference type="InterPro" id="IPR028098">
    <property type="entry name" value="Glyco_trans_4-like_N"/>
</dbReference>
<comment type="caution">
    <text evidence="3">The sequence shown here is derived from an EMBL/GenBank/DDBJ whole genome shotgun (WGS) entry which is preliminary data.</text>
</comment>
<keyword evidence="3" id="KW-0808">Transferase</keyword>
<evidence type="ECO:0000313" key="3">
    <source>
        <dbReference type="EMBL" id="MBV3490638.1"/>
    </source>
</evidence>
<evidence type="ECO:0000259" key="1">
    <source>
        <dbReference type="Pfam" id="PF00534"/>
    </source>
</evidence>
<gene>
    <name evidence="3" type="ORF">KSX14_18855</name>
</gene>
<dbReference type="PANTHER" id="PTHR45947">
    <property type="entry name" value="SULFOQUINOVOSYL TRANSFERASE SQD2"/>
    <property type="match status" value="1"/>
</dbReference>
<dbReference type="AlphaFoldDB" id="A0A413RU80"/>
<dbReference type="InterPro" id="IPR050194">
    <property type="entry name" value="Glycosyltransferase_grp1"/>
</dbReference>
<name>A0A413RU80_PHOVU</name>
<dbReference type="SUPFAM" id="SSF53756">
    <property type="entry name" value="UDP-Glycosyltransferase/glycogen phosphorylase"/>
    <property type="match status" value="1"/>
</dbReference>
<dbReference type="Pfam" id="PF13439">
    <property type="entry name" value="Glyco_transf_4"/>
    <property type="match status" value="1"/>
</dbReference>
<dbReference type="PANTHER" id="PTHR45947:SF3">
    <property type="entry name" value="SULFOQUINOVOSYL TRANSFERASE SQD2"/>
    <property type="match status" value="1"/>
</dbReference>
<evidence type="ECO:0000313" key="4">
    <source>
        <dbReference type="Proteomes" id="UP000758576"/>
    </source>
</evidence>
<dbReference type="Pfam" id="PF00534">
    <property type="entry name" value="Glycos_transf_1"/>
    <property type="match status" value="1"/>
</dbReference>
<sequence>MKVLEVNVDDIGMGGVYALVKNLILNKGEKLRIDIAAIEPFENPDNIEYLKNLGCVVYYIGYKKNKILKQLYCINNLYNLLKEHQYDCVHIHADVANKLLVPGIACNIARVKKIILHSHASSVDGKKRWMKYIYHWICRNLLKYTATDFVSCSDLASQWMFPNIDAHRVKKINNGVRLNQFRFNTVIRQEVRNRLGIRDCFVIGHVGRFAYQKNHEYLIDVFAKVKKIVPSAILLLVGEGDLRNVVEQKVISLGLINDVIFYGISYNVSELFQAMDVFLLPSHFEGLPIVGVEAQAAGLPVLFSSAITKEAKLINEVYYLPVDERSKDMWVKQIVELQRHRRYDTYSELERCGFDIHQTVEELMNLYKI</sequence>
<feature type="domain" description="Glycosyl transferase family 1" evidence="1">
    <location>
        <begin position="189"/>
        <end position="335"/>
    </location>
</feature>
<dbReference type="Gene3D" id="3.40.50.2000">
    <property type="entry name" value="Glycogen Phosphorylase B"/>
    <property type="match status" value="2"/>
</dbReference>
<evidence type="ECO:0000259" key="2">
    <source>
        <dbReference type="Pfam" id="PF13439"/>
    </source>
</evidence>